<dbReference type="PANTHER" id="PTHR43298">
    <property type="entry name" value="MULTIDRUG RESISTANCE PROTEIN NORM-RELATED"/>
    <property type="match status" value="1"/>
</dbReference>
<dbReference type="EMBL" id="JAESWC010000002">
    <property type="protein sequence ID" value="MBL4935945.1"/>
    <property type="molecule type" value="Genomic_DNA"/>
</dbReference>
<dbReference type="PANTHER" id="PTHR43298:SF2">
    <property type="entry name" value="FMN_FAD EXPORTER YEEO-RELATED"/>
    <property type="match status" value="1"/>
</dbReference>
<keyword evidence="6" id="KW-0050">Antiport</keyword>
<comment type="function">
    <text evidence="1">Multidrug efflux pump.</text>
</comment>
<keyword evidence="5" id="KW-0813">Transport</keyword>
<comment type="caution">
    <text evidence="14">The sequence shown here is derived from an EMBL/GenBank/DDBJ whole genome shotgun (WGS) entry which is preliminary data.</text>
</comment>
<keyword evidence="10" id="KW-0406">Ion transport</keyword>
<organism evidence="14 15">
    <name type="scientific">Clostridium rhizosphaerae</name>
    <dbReference type="NCBI Taxonomy" id="2803861"/>
    <lineage>
        <taxon>Bacteria</taxon>
        <taxon>Bacillati</taxon>
        <taxon>Bacillota</taxon>
        <taxon>Clostridia</taxon>
        <taxon>Eubacteriales</taxon>
        <taxon>Clostridiaceae</taxon>
        <taxon>Clostridium</taxon>
    </lineage>
</organism>
<feature type="transmembrane region" description="Helical" evidence="13">
    <location>
        <begin position="401"/>
        <end position="421"/>
    </location>
</feature>
<evidence type="ECO:0000256" key="2">
    <source>
        <dbReference type="ARBA" id="ARBA00004651"/>
    </source>
</evidence>
<evidence type="ECO:0000313" key="15">
    <source>
        <dbReference type="Proteomes" id="UP000632377"/>
    </source>
</evidence>
<feature type="transmembrane region" description="Helical" evidence="13">
    <location>
        <begin position="147"/>
        <end position="169"/>
    </location>
</feature>
<name>A0ABS1T9C6_9CLOT</name>
<dbReference type="InterPro" id="IPR002528">
    <property type="entry name" value="MATE_fam"/>
</dbReference>
<keyword evidence="11 13" id="KW-0472">Membrane</keyword>
<keyword evidence="15" id="KW-1185">Reference proteome</keyword>
<evidence type="ECO:0000256" key="12">
    <source>
        <dbReference type="ARBA" id="ARBA00031636"/>
    </source>
</evidence>
<comment type="subcellular location">
    <subcellularLocation>
        <location evidence="2">Cell membrane</location>
        <topology evidence="2">Multi-pass membrane protein</topology>
    </subcellularLocation>
</comment>
<evidence type="ECO:0000256" key="5">
    <source>
        <dbReference type="ARBA" id="ARBA00022448"/>
    </source>
</evidence>
<evidence type="ECO:0000256" key="1">
    <source>
        <dbReference type="ARBA" id="ARBA00003408"/>
    </source>
</evidence>
<comment type="similarity">
    <text evidence="3">Belongs to the multi antimicrobial extrusion (MATE) (TC 2.A.66.1) family.</text>
</comment>
<dbReference type="InterPro" id="IPR048279">
    <property type="entry name" value="MdtK-like"/>
</dbReference>
<keyword evidence="7" id="KW-1003">Cell membrane</keyword>
<feature type="transmembrane region" description="Helical" evidence="13">
    <location>
        <begin position="65"/>
        <end position="90"/>
    </location>
</feature>
<dbReference type="PIRSF" id="PIRSF006603">
    <property type="entry name" value="DinF"/>
    <property type="match status" value="1"/>
</dbReference>
<proteinExistence type="inferred from homology"/>
<keyword evidence="8 13" id="KW-0812">Transmembrane</keyword>
<evidence type="ECO:0000256" key="7">
    <source>
        <dbReference type="ARBA" id="ARBA00022475"/>
    </source>
</evidence>
<evidence type="ECO:0000256" key="10">
    <source>
        <dbReference type="ARBA" id="ARBA00023065"/>
    </source>
</evidence>
<dbReference type="InterPro" id="IPR050222">
    <property type="entry name" value="MATE_MdtK"/>
</dbReference>
<feature type="transmembrane region" description="Helical" evidence="13">
    <location>
        <begin position="110"/>
        <end position="127"/>
    </location>
</feature>
<evidence type="ECO:0000256" key="11">
    <source>
        <dbReference type="ARBA" id="ARBA00023136"/>
    </source>
</evidence>
<feature type="transmembrane region" description="Helical" evidence="13">
    <location>
        <begin position="427"/>
        <end position="450"/>
    </location>
</feature>
<accession>A0ABS1T9C6</accession>
<evidence type="ECO:0000313" key="14">
    <source>
        <dbReference type="EMBL" id="MBL4935945.1"/>
    </source>
</evidence>
<protein>
    <recommendedName>
        <fullName evidence="4">Probable multidrug resistance protein NorM</fullName>
    </recommendedName>
    <alternativeName>
        <fullName evidence="12">Multidrug-efflux transporter</fullName>
    </alternativeName>
</protein>
<evidence type="ECO:0000256" key="4">
    <source>
        <dbReference type="ARBA" id="ARBA00020268"/>
    </source>
</evidence>
<dbReference type="NCBIfam" id="TIGR00797">
    <property type="entry name" value="matE"/>
    <property type="match status" value="1"/>
</dbReference>
<dbReference type="Pfam" id="PF01554">
    <property type="entry name" value="MatE"/>
    <property type="match status" value="2"/>
</dbReference>
<feature type="transmembrane region" description="Helical" evidence="13">
    <location>
        <begin position="216"/>
        <end position="236"/>
    </location>
</feature>
<reference evidence="14 15" key="1">
    <citation type="submission" date="2021-01" db="EMBL/GenBank/DDBJ databases">
        <title>Genome public.</title>
        <authorList>
            <person name="Liu C."/>
            <person name="Sun Q."/>
        </authorList>
    </citation>
    <scope>NUCLEOTIDE SEQUENCE [LARGE SCALE GENOMIC DNA]</scope>
    <source>
        <strain evidence="14 15">YIM B02515</strain>
    </source>
</reference>
<feature type="transmembrane region" description="Helical" evidence="13">
    <location>
        <begin position="325"/>
        <end position="348"/>
    </location>
</feature>
<evidence type="ECO:0000256" key="6">
    <source>
        <dbReference type="ARBA" id="ARBA00022449"/>
    </source>
</evidence>
<evidence type="ECO:0000256" key="3">
    <source>
        <dbReference type="ARBA" id="ARBA00010199"/>
    </source>
</evidence>
<evidence type="ECO:0000256" key="8">
    <source>
        <dbReference type="ARBA" id="ARBA00022692"/>
    </source>
</evidence>
<keyword evidence="9 13" id="KW-1133">Transmembrane helix</keyword>
<dbReference type="Proteomes" id="UP000632377">
    <property type="component" value="Unassembled WGS sequence"/>
</dbReference>
<dbReference type="CDD" id="cd13138">
    <property type="entry name" value="MATE_yoeA_like"/>
    <property type="match status" value="1"/>
</dbReference>
<feature type="transmembrane region" description="Helical" evidence="13">
    <location>
        <begin position="28"/>
        <end position="45"/>
    </location>
</feature>
<sequence>MTVKEAKGIMITRNRNIDMTRGPLFKKILIFALPIMAMYILQLMFNTADMVVVGRFSGSKALAAVGSTGSLINLIITLFMGLSVGTTVIVAQDSGAGKKEDVSKSVHTSIAISIIGGLIVMLAGILLSKPLLNMMGTPEDIIGLSTLYMKIYFISTPATMVYNFAAAILRAAGDSRRPMYYLVITGTLHVILNLFFVIVLHMSVAGVATATVISEYLSVVLIIMCLMRCDGGLRFIPKKMRIDMEKLKIIVRIGLPAGMQGLLFSISNVLVQSAVNSFGSTMVAASAAAGNVENYIGTTMNAYYNAAISFTGQNMGAKKYDRIDTIAKVSTILVFATWILLGGAILLFGRPLLSIYTSDPAVIKLGILRMNIMIVAFFTCGIMNVFPGLTRGMGYSIMPMLSTLIGACLMRIVWLVTIFKWYPTEVILFTCYPVTWTLAGLGQVGIYFYARHQIRKNTELEVEAAKM</sequence>
<evidence type="ECO:0000256" key="9">
    <source>
        <dbReference type="ARBA" id="ARBA00022989"/>
    </source>
</evidence>
<feature type="transmembrane region" description="Helical" evidence="13">
    <location>
        <begin position="368"/>
        <end position="389"/>
    </location>
</feature>
<evidence type="ECO:0000256" key="13">
    <source>
        <dbReference type="SAM" id="Phobius"/>
    </source>
</evidence>
<gene>
    <name evidence="14" type="ORF">JK636_09250</name>
</gene>
<feature type="transmembrane region" description="Helical" evidence="13">
    <location>
        <begin position="181"/>
        <end position="204"/>
    </location>
</feature>